<accession>Q8H4C8</accession>
<name>Q8H4C8_ORYSJ</name>
<gene>
    <name evidence="1" type="primary">P0048D08.122</name>
    <name evidence="2" type="ORF">P0650C03.1</name>
</gene>
<evidence type="ECO:0000313" key="1">
    <source>
        <dbReference type="EMBL" id="BAC20699.1"/>
    </source>
</evidence>
<dbReference type="AlphaFoldDB" id="Q8H4C8"/>
<reference evidence="3" key="4">
    <citation type="journal article" date="2008" name="Nucleic Acids Res.">
        <title>The rice annotation project database (RAP-DB): 2008 update.</title>
        <authorList>
            <consortium name="The rice annotation project (RAP)"/>
        </authorList>
    </citation>
    <scope>GENOME REANNOTATION</scope>
    <source>
        <strain evidence="3">cv. Nipponbare</strain>
    </source>
</reference>
<protein>
    <submittedName>
        <fullName evidence="1">Uncharacterized protein</fullName>
    </submittedName>
</protein>
<reference evidence="3" key="3">
    <citation type="journal article" date="2005" name="Nature">
        <title>The map-based sequence of the rice genome.</title>
        <authorList>
            <consortium name="International rice genome sequencing project (IRGSP)"/>
            <person name="Matsumoto T."/>
            <person name="Wu J."/>
            <person name="Kanamori H."/>
            <person name="Katayose Y."/>
            <person name="Fujisawa M."/>
            <person name="Namiki N."/>
            <person name="Mizuno H."/>
            <person name="Yamamoto K."/>
            <person name="Antonio B.A."/>
            <person name="Baba T."/>
            <person name="Sakata K."/>
            <person name="Nagamura Y."/>
            <person name="Aoki H."/>
            <person name="Arikawa K."/>
            <person name="Arita K."/>
            <person name="Bito T."/>
            <person name="Chiden Y."/>
            <person name="Fujitsuka N."/>
            <person name="Fukunaka R."/>
            <person name="Hamada M."/>
            <person name="Harada C."/>
            <person name="Hayashi A."/>
            <person name="Hijishita S."/>
            <person name="Honda M."/>
            <person name="Hosokawa S."/>
            <person name="Ichikawa Y."/>
            <person name="Idonuma A."/>
            <person name="Iijima M."/>
            <person name="Ikeda M."/>
            <person name="Ikeno M."/>
            <person name="Ito K."/>
            <person name="Ito S."/>
            <person name="Ito T."/>
            <person name="Ito Y."/>
            <person name="Ito Y."/>
            <person name="Iwabuchi A."/>
            <person name="Kamiya K."/>
            <person name="Karasawa W."/>
            <person name="Kurita K."/>
            <person name="Katagiri S."/>
            <person name="Kikuta A."/>
            <person name="Kobayashi H."/>
            <person name="Kobayashi N."/>
            <person name="Machita K."/>
            <person name="Maehara T."/>
            <person name="Masukawa M."/>
            <person name="Mizubayashi T."/>
            <person name="Mukai Y."/>
            <person name="Nagasaki H."/>
            <person name="Nagata Y."/>
            <person name="Naito S."/>
            <person name="Nakashima M."/>
            <person name="Nakama Y."/>
            <person name="Nakamichi Y."/>
            <person name="Nakamura M."/>
            <person name="Meguro A."/>
            <person name="Negishi M."/>
            <person name="Ohta I."/>
            <person name="Ohta T."/>
            <person name="Okamoto M."/>
            <person name="Ono N."/>
            <person name="Saji S."/>
            <person name="Sakaguchi M."/>
            <person name="Sakai K."/>
            <person name="Shibata M."/>
            <person name="Shimokawa T."/>
            <person name="Song J."/>
            <person name="Takazaki Y."/>
            <person name="Terasawa K."/>
            <person name="Tsugane M."/>
            <person name="Tsuji K."/>
            <person name="Ueda S."/>
            <person name="Waki K."/>
            <person name="Yamagata H."/>
            <person name="Yamamoto M."/>
            <person name="Yamamoto S."/>
            <person name="Yamane H."/>
            <person name="Yoshiki S."/>
            <person name="Yoshihara R."/>
            <person name="Yukawa K."/>
            <person name="Zhong H."/>
            <person name="Yano M."/>
            <person name="Yuan Q."/>
            <person name="Ouyang S."/>
            <person name="Liu J."/>
            <person name="Jones K.M."/>
            <person name="Gansberger K."/>
            <person name="Moffat K."/>
            <person name="Hill J."/>
            <person name="Bera J."/>
            <person name="Fadrosh D."/>
            <person name="Jin S."/>
            <person name="Johri S."/>
            <person name="Kim M."/>
            <person name="Overton L."/>
            <person name="Reardon M."/>
            <person name="Tsitrin T."/>
            <person name="Vuong H."/>
            <person name="Weaver B."/>
            <person name="Ciecko A."/>
            <person name="Tallon L."/>
            <person name="Jackson J."/>
            <person name="Pai G."/>
            <person name="Aken S.V."/>
            <person name="Utterback T."/>
            <person name="Reidmuller S."/>
            <person name="Feldblyum T."/>
            <person name="Hsiao J."/>
            <person name="Zismann V."/>
            <person name="Iobst S."/>
            <person name="de Vazeille A.R."/>
            <person name="Buell C.R."/>
            <person name="Ying K."/>
            <person name="Li Y."/>
            <person name="Lu T."/>
            <person name="Huang Y."/>
            <person name="Zhao Q."/>
            <person name="Feng Q."/>
            <person name="Zhang L."/>
            <person name="Zhu J."/>
            <person name="Weng Q."/>
            <person name="Mu J."/>
            <person name="Lu Y."/>
            <person name="Fan D."/>
            <person name="Liu Y."/>
            <person name="Guan J."/>
            <person name="Zhang Y."/>
            <person name="Yu S."/>
            <person name="Liu X."/>
            <person name="Zhang Y."/>
            <person name="Hong G."/>
            <person name="Han B."/>
            <person name="Choisne N."/>
            <person name="Demange N."/>
            <person name="Orjeda G."/>
            <person name="Samain S."/>
            <person name="Cattolico L."/>
            <person name="Pelletier E."/>
            <person name="Couloux A."/>
            <person name="Segurens B."/>
            <person name="Wincker P."/>
            <person name="D'Hont A."/>
            <person name="Scarpelli C."/>
            <person name="Weissenbach J."/>
            <person name="Salanoubat M."/>
            <person name="Quetier F."/>
            <person name="Yu Y."/>
            <person name="Kim H.R."/>
            <person name="Rambo T."/>
            <person name="Currie J."/>
            <person name="Collura K."/>
            <person name="Luo M."/>
            <person name="Yang T."/>
            <person name="Ammiraju J.S.S."/>
            <person name="Engler F."/>
            <person name="Soderlund C."/>
            <person name="Wing R.A."/>
            <person name="Palmer L.E."/>
            <person name="de la Bastide M."/>
            <person name="Spiegel L."/>
            <person name="Nascimento L."/>
            <person name="Zutavern T."/>
            <person name="O'Shaughnessy A."/>
            <person name="Dike S."/>
            <person name="Dedhia N."/>
            <person name="Preston R."/>
            <person name="Balija V."/>
            <person name="McCombie W.R."/>
            <person name="Chow T."/>
            <person name="Chen H."/>
            <person name="Chung M."/>
            <person name="Chen C."/>
            <person name="Shaw J."/>
            <person name="Wu H."/>
            <person name="Hsiao K."/>
            <person name="Chao Y."/>
            <person name="Chu M."/>
            <person name="Cheng C."/>
            <person name="Hour A."/>
            <person name="Lee P."/>
            <person name="Lin S."/>
            <person name="Lin Y."/>
            <person name="Liou J."/>
            <person name="Liu S."/>
            <person name="Hsing Y."/>
            <person name="Raghuvanshi S."/>
            <person name="Mohanty A."/>
            <person name="Bharti A.K."/>
            <person name="Gaur A."/>
            <person name="Gupta V."/>
            <person name="Kumar D."/>
            <person name="Ravi V."/>
            <person name="Vij S."/>
            <person name="Kapur A."/>
            <person name="Khurana P."/>
            <person name="Khurana P."/>
            <person name="Khurana J.P."/>
            <person name="Tyagi A.K."/>
            <person name="Gaikwad K."/>
            <person name="Singh A."/>
            <person name="Dalal V."/>
            <person name="Srivastava S."/>
            <person name="Dixit A."/>
            <person name="Pal A.K."/>
            <person name="Ghazi I.A."/>
            <person name="Yadav M."/>
            <person name="Pandit A."/>
            <person name="Bhargava A."/>
            <person name="Sureshbabu K."/>
            <person name="Batra K."/>
            <person name="Sharma T.R."/>
            <person name="Mohapatra T."/>
            <person name="Singh N.K."/>
            <person name="Messing J."/>
            <person name="Nelson A.B."/>
            <person name="Fuks G."/>
            <person name="Kavchok S."/>
            <person name="Keizer G."/>
            <person name="Linton E."/>
            <person name="Llaca V."/>
            <person name="Song R."/>
            <person name="Tanyolac B."/>
            <person name="Young S."/>
            <person name="Ho-Il K."/>
            <person name="Hahn J.H."/>
            <person name="Sangsakoo G."/>
            <person name="Vanavichit A."/>
            <person name="de Mattos Luiz.A.T."/>
            <person name="Zimmer P.D."/>
            <person name="Malone G."/>
            <person name="Dellagostin O."/>
            <person name="de Oliveira A.C."/>
            <person name="Bevan M."/>
            <person name="Bancroft I."/>
            <person name="Minx P."/>
            <person name="Cordum H."/>
            <person name="Wilson R."/>
            <person name="Cheng Z."/>
            <person name="Jin W."/>
            <person name="Jiang J."/>
            <person name="Leong S.A."/>
            <person name="Iwama H."/>
            <person name="Gojobori T."/>
            <person name="Itoh T."/>
            <person name="Niimura Y."/>
            <person name="Fujii Y."/>
            <person name="Habara T."/>
            <person name="Sakai H."/>
            <person name="Sato Y."/>
            <person name="Wilson G."/>
            <person name="Kumar K."/>
            <person name="McCouch S."/>
            <person name="Juretic N."/>
            <person name="Hoen D."/>
            <person name="Wright S."/>
            <person name="Bruskiewich R."/>
            <person name="Bureau T."/>
            <person name="Miyao A."/>
            <person name="Hirochika H."/>
            <person name="Nishikawa T."/>
            <person name="Kadowaki K."/>
            <person name="Sugiura M."/>
            <person name="Burr B."/>
            <person name="Sasaki T."/>
        </authorList>
    </citation>
    <scope>NUCLEOTIDE SEQUENCE [LARGE SCALE GENOMIC DNA]</scope>
    <source>
        <strain evidence="3">cv. Nipponbare</strain>
    </source>
</reference>
<dbReference type="Proteomes" id="UP000000763">
    <property type="component" value="Chromosome 7"/>
</dbReference>
<evidence type="ECO:0000313" key="2">
    <source>
        <dbReference type="EMBL" id="BAD31304.1"/>
    </source>
</evidence>
<dbReference type="EMBL" id="AP004269">
    <property type="protein sequence ID" value="BAC20699.1"/>
    <property type="molecule type" value="Genomic_DNA"/>
</dbReference>
<evidence type="ECO:0000313" key="3">
    <source>
        <dbReference type="Proteomes" id="UP000000763"/>
    </source>
</evidence>
<reference evidence="2" key="2">
    <citation type="submission" date="2002-05" db="EMBL/GenBank/DDBJ databases">
        <title>Oryza sativa nipponbare(GA3) genomic DNA, chromosome 7, PAC clone:P0650C03.</title>
        <authorList>
            <person name="Sasaki T."/>
            <person name="Matsumoto T."/>
            <person name="Katayose Y."/>
        </authorList>
    </citation>
    <scope>NUCLEOTIDE SEQUENCE</scope>
</reference>
<reference evidence="1" key="1">
    <citation type="submission" date="2001-10" db="EMBL/GenBank/DDBJ databases">
        <title>Oryza sativa nipponbare(GA3) genomic DNA, chromosome 7, PAC clone:P0048D08.</title>
        <authorList>
            <person name="Sasaki T."/>
            <person name="Matsumoto T."/>
            <person name="Yamamoto K."/>
        </authorList>
    </citation>
    <scope>NUCLEOTIDE SEQUENCE</scope>
</reference>
<sequence>MARKELLAWQALARRMLETMGSGEGIGGCNTTEARVWQSPRGLPIAARRCLAELTAAPKFPLPVPV</sequence>
<dbReference type="EMBL" id="AP005320">
    <property type="protein sequence ID" value="BAD31304.1"/>
    <property type="molecule type" value="Genomic_DNA"/>
</dbReference>
<organism evidence="1 3">
    <name type="scientific">Oryza sativa subsp. japonica</name>
    <name type="common">Rice</name>
    <dbReference type="NCBI Taxonomy" id="39947"/>
    <lineage>
        <taxon>Eukaryota</taxon>
        <taxon>Viridiplantae</taxon>
        <taxon>Streptophyta</taxon>
        <taxon>Embryophyta</taxon>
        <taxon>Tracheophyta</taxon>
        <taxon>Spermatophyta</taxon>
        <taxon>Magnoliopsida</taxon>
        <taxon>Liliopsida</taxon>
        <taxon>Poales</taxon>
        <taxon>Poaceae</taxon>
        <taxon>BOP clade</taxon>
        <taxon>Oryzoideae</taxon>
        <taxon>Oryzeae</taxon>
        <taxon>Oryzinae</taxon>
        <taxon>Oryza</taxon>
        <taxon>Oryza sativa</taxon>
    </lineage>
</organism>
<proteinExistence type="predicted"/>